<keyword evidence="1" id="KW-0663">Pyridoxal phosphate</keyword>
<evidence type="ECO:0000259" key="2">
    <source>
        <dbReference type="Pfam" id="PF00266"/>
    </source>
</evidence>
<dbReference type="PANTHER" id="PTHR43092">
    <property type="entry name" value="L-CYSTEINE DESULFHYDRASE"/>
    <property type="match status" value="1"/>
</dbReference>
<dbReference type="InterPro" id="IPR015422">
    <property type="entry name" value="PyrdxlP-dep_Trfase_small"/>
</dbReference>
<feature type="domain" description="Aminotransferase class V" evidence="2">
    <location>
        <begin position="106"/>
        <end position="410"/>
    </location>
</feature>
<name>A0ABV8JTI4_9FLAO</name>
<evidence type="ECO:0000313" key="4">
    <source>
        <dbReference type="Proteomes" id="UP001595814"/>
    </source>
</evidence>
<proteinExistence type="predicted"/>
<dbReference type="InterPro" id="IPR015421">
    <property type="entry name" value="PyrdxlP-dep_Trfase_major"/>
</dbReference>
<dbReference type="PANTHER" id="PTHR43092:SF6">
    <property type="entry name" value="BLR1280 PROTEIN"/>
    <property type="match status" value="1"/>
</dbReference>
<dbReference type="SUPFAM" id="SSF53383">
    <property type="entry name" value="PLP-dependent transferases"/>
    <property type="match status" value="1"/>
</dbReference>
<comment type="caution">
    <text evidence="3">The sequence shown here is derived from an EMBL/GenBank/DDBJ whole genome shotgun (WGS) entry which is preliminary data.</text>
</comment>
<dbReference type="GO" id="GO:0008483">
    <property type="term" value="F:transaminase activity"/>
    <property type="evidence" value="ECO:0007669"/>
    <property type="project" value="UniProtKB-KW"/>
</dbReference>
<keyword evidence="3" id="KW-0032">Aminotransferase</keyword>
<dbReference type="InterPro" id="IPR000192">
    <property type="entry name" value="Aminotrans_V_dom"/>
</dbReference>
<dbReference type="Gene3D" id="3.90.1150.10">
    <property type="entry name" value="Aspartate Aminotransferase, domain 1"/>
    <property type="match status" value="1"/>
</dbReference>
<accession>A0ABV8JTI4</accession>
<dbReference type="Proteomes" id="UP001595814">
    <property type="component" value="Unassembled WGS sequence"/>
</dbReference>
<dbReference type="Gene3D" id="3.40.640.10">
    <property type="entry name" value="Type I PLP-dependent aspartate aminotransferase-like (Major domain)"/>
    <property type="match status" value="1"/>
</dbReference>
<evidence type="ECO:0000256" key="1">
    <source>
        <dbReference type="ARBA" id="ARBA00022898"/>
    </source>
</evidence>
<sequence>MQKRTFLKRLGQVVLASPLLPQMGHGQPQFPKNKTALDEINEDFWLKIRGDYDLKPDYINLESGYYNIIPRPTREKLMKHMEMVNREGSYYMRTVQWDNKKAVAGRLAQMVGCSKEELIITRNATESLDMVITGYPWQKGDEAIMAEQDYGSMLDQFKLAAKRYGMVNKMLSVPNHPKNDEEIVQLYREQITANTKLIFVSHMINITGHILPIRKICDMAHKKGVEVLVDGAHCIGHFDVNIEELNCDYYGTSLHKWLATPLGAGFLYVSKKNIPKIWPLLAEHNRKPDDIGRLNHTGTHPVHTDLTINDAIDYHETIGMERKEERLRFLQHYWSDAVRGTKNIILNTPEDPKRSCGIANVGMAHITPKQLADTLMEEFKIFTVAVDGANVHGCRISPNVFTTTEELDQFIKALKTIAART</sequence>
<dbReference type="InterPro" id="IPR015424">
    <property type="entry name" value="PyrdxlP-dep_Trfase"/>
</dbReference>
<gene>
    <name evidence="3" type="ORF">ACFOUT_04210</name>
</gene>
<dbReference type="Pfam" id="PF00266">
    <property type="entry name" value="Aminotran_5"/>
    <property type="match status" value="1"/>
</dbReference>
<organism evidence="3 4">
    <name type="scientific">Euzebyella saccharophila</name>
    <dbReference type="NCBI Taxonomy" id="679664"/>
    <lineage>
        <taxon>Bacteria</taxon>
        <taxon>Pseudomonadati</taxon>
        <taxon>Bacteroidota</taxon>
        <taxon>Flavobacteriia</taxon>
        <taxon>Flavobacteriales</taxon>
        <taxon>Flavobacteriaceae</taxon>
        <taxon>Euzebyella</taxon>
    </lineage>
</organism>
<protein>
    <submittedName>
        <fullName evidence="3">Aminotransferase class V-fold PLP-dependent enzyme</fullName>
    </submittedName>
</protein>
<keyword evidence="3" id="KW-0808">Transferase</keyword>
<evidence type="ECO:0000313" key="3">
    <source>
        <dbReference type="EMBL" id="MFC4095065.1"/>
    </source>
</evidence>
<dbReference type="EMBL" id="JBHSAW010000004">
    <property type="protein sequence ID" value="MFC4095065.1"/>
    <property type="molecule type" value="Genomic_DNA"/>
</dbReference>
<dbReference type="RefSeq" id="WP_192461213.1">
    <property type="nucleotide sequence ID" value="NZ_JACYFJ010000001.1"/>
</dbReference>
<keyword evidence="4" id="KW-1185">Reference proteome</keyword>
<reference evidence="4" key="1">
    <citation type="journal article" date="2019" name="Int. J. Syst. Evol. Microbiol.">
        <title>The Global Catalogue of Microorganisms (GCM) 10K type strain sequencing project: providing services to taxonomists for standard genome sequencing and annotation.</title>
        <authorList>
            <consortium name="The Broad Institute Genomics Platform"/>
            <consortium name="The Broad Institute Genome Sequencing Center for Infectious Disease"/>
            <person name="Wu L."/>
            <person name="Ma J."/>
        </authorList>
    </citation>
    <scope>NUCLEOTIDE SEQUENCE [LARGE SCALE GENOMIC DNA]</scope>
    <source>
        <strain evidence="4">CECT 7477</strain>
    </source>
</reference>